<dbReference type="eggNOG" id="COG2065">
    <property type="taxonomic scope" value="Bacteria"/>
</dbReference>
<name>F3Z0J3_DESAF</name>
<dbReference type="InterPro" id="IPR029057">
    <property type="entry name" value="PRTase-like"/>
</dbReference>
<dbReference type="Pfam" id="PF00156">
    <property type="entry name" value="Pribosyltran"/>
    <property type="match status" value="1"/>
</dbReference>
<evidence type="ECO:0000259" key="5">
    <source>
        <dbReference type="Pfam" id="PF00156"/>
    </source>
</evidence>
<dbReference type="CDD" id="cd06223">
    <property type="entry name" value="PRTases_typeI"/>
    <property type="match status" value="1"/>
</dbReference>
<keyword evidence="3 4" id="KW-0804">Transcription</keyword>
<organism evidence="6 7">
    <name type="scientific">Desulfocurvibacter africanus subsp. africanus str. Walvis Bay</name>
    <dbReference type="NCBI Taxonomy" id="690850"/>
    <lineage>
        <taxon>Bacteria</taxon>
        <taxon>Pseudomonadati</taxon>
        <taxon>Thermodesulfobacteriota</taxon>
        <taxon>Desulfovibrionia</taxon>
        <taxon>Desulfovibrionales</taxon>
        <taxon>Desulfovibrionaceae</taxon>
        <taxon>Desulfocurvibacter</taxon>
    </lineage>
</organism>
<evidence type="ECO:0000256" key="3">
    <source>
        <dbReference type="ARBA" id="ARBA00023163"/>
    </source>
</evidence>
<dbReference type="RefSeq" id="WP_014260690.1">
    <property type="nucleotide sequence ID" value="NC_016629.1"/>
</dbReference>
<dbReference type="FunFam" id="3.40.50.2020:FF:000020">
    <property type="entry name" value="Bifunctional protein PyrR"/>
    <property type="match status" value="1"/>
</dbReference>
<dbReference type="KEGG" id="daf:Desaf_2687"/>
<proteinExistence type="inferred from homology"/>
<comment type="function">
    <text evidence="4">Regulates the transcription of the pyrimidine nucleotide (pyr) operon in response to exogenous pyrimidines.</text>
</comment>
<dbReference type="PANTHER" id="PTHR11608:SF0">
    <property type="entry name" value="BIFUNCTIONAL PROTEIN PYRR"/>
    <property type="match status" value="1"/>
</dbReference>
<dbReference type="Gene3D" id="3.40.50.2020">
    <property type="match status" value="1"/>
</dbReference>
<evidence type="ECO:0000256" key="1">
    <source>
        <dbReference type="ARBA" id="ARBA00005565"/>
    </source>
</evidence>
<sequence length="183" mass="20831">MDKASMIISAEEISRLMEALAAQVLTRHGECEDLAIIGIQRRGADLAERLKAILDERLGRRIPLGKLDINLYRDDWSDLTVQPLINCTEIPFEITKHKIILVDDVLFTGRTVRAALEAILDYGRPKRVELMCLVDRGHRELPIQPDYIGMKIETELTDHVNVLVRERDDEDKVCVTRTAQNAC</sequence>
<dbReference type="GO" id="GO:0004845">
    <property type="term" value="F:uracil phosphoribosyltransferase activity"/>
    <property type="evidence" value="ECO:0007669"/>
    <property type="project" value="UniProtKB-UniRule"/>
</dbReference>
<dbReference type="EC" id="2.4.2.9" evidence="4"/>
<dbReference type="HOGENOM" id="CLU_094234_2_1_7"/>
<dbReference type="Proteomes" id="UP000007844">
    <property type="component" value="Chromosome"/>
</dbReference>
<evidence type="ECO:0000256" key="4">
    <source>
        <dbReference type="HAMAP-Rule" id="MF_01219"/>
    </source>
</evidence>
<evidence type="ECO:0000313" key="7">
    <source>
        <dbReference type="Proteomes" id="UP000007844"/>
    </source>
</evidence>
<comment type="function">
    <text evidence="4">Also displays a weak uracil phosphoribosyltransferase activity which is not physiologically significant.</text>
</comment>
<dbReference type="InterPro" id="IPR023050">
    <property type="entry name" value="PyrR"/>
</dbReference>
<feature type="short sequence motif" description="PRPP-binding" evidence="4">
    <location>
        <begin position="99"/>
        <end position="111"/>
    </location>
</feature>
<keyword evidence="2 4" id="KW-0805">Transcription regulation</keyword>
<evidence type="ECO:0000313" key="6">
    <source>
        <dbReference type="EMBL" id="EGJ51003.1"/>
    </source>
</evidence>
<dbReference type="PANTHER" id="PTHR11608">
    <property type="entry name" value="BIFUNCTIONAL PROTEIN PYRR"/>
    <property type="match status" value="1"/>
</dbReference>
<dbReference type="HAMAP" id="MF_01219">
    <property type="entry name" value="PyrR"/>
    <property type="match status" value="1"/>
</dbReference>
<keyword evidence="4" id="KW-0808">Transferase</keyword>
<protein>
    <recommendedName>
        <fullName evidence="4">Bifunctional protein PyrR</fullName>
    </recommendedName>
    <domain>
        <recommendedName>
            <fullName evidence="4">Pyrimidine operon regulatory protein</fullName>
        </recommendedName>
    </domain>
    <domain>
        <recommendedName>
            <fullName evidence="4">Uracil phosphoribosyltransferase</fullName>
            <shortName evidence="4">UPRTase</shortName>
            <ecNumber evidence="4">2.4.2.9</ecNumber>
        </recommendedName>
    </domain>
</protein>
<dbReference type="SUPFAM" id="SSF53271">
    <property type="entry name" value="PRTase-like"/>
    <property type="match status" value="1"/>
</dbReference>
<dbReference type="EMBL" id="CP003221">
    <property type="protein sequence ID" value="EGJ51003.1"/>
    <property type="molecule type" value="Genomic_DNA"/>
</dbReference>
<reference evidence="6 7" key="1">
    <citation type="journal article" date="2011" name="J. Bacteriol.">
        <title>Genome sequence of the mercury-methylating and pleomorphic Desulfovibrio africanus Strain Walvis Bay.</title>
        <authorList>
            <person name="Brown S.D."/>
            <person name="Wall J.D."/>
            <person name="Kucken A.M."/>
            <person name="Gilmour C.C."/>
            <person name="Podar M."/>
            <person name="Brandt C.C."/>
            <person name="Teshima H."/>
            <person name="Detter J.C."/>
            <person name="Han C.S."/>
            <person name="Land M.L."/>
            <person name="Lucas S."/>
            <person name="Han J."/>
            <person name="Pennacchio L."/>
            <person name="Nolan M."/>
            <person name="Pitluck S."/>
            <person name="Woyke T."/>
            <person name="Goodwin L."/>
            <person name="Palumbo A.V."/>
            <person name="Elias D.A."/>
        </authorList>
    </citation>
    <scope>NUCLEOTIDE SEQUENCE [LARGE SCALE GENOMIC DNA]</scope>
    <source>
        <strain evidence="6 7">Walvis Bay</strain>
    </source>
</reference>
<dbReference type="InterPro" id="IPR000836">
    <property type="entry name" value="PRTase_dom"/>
</dbReference>
<gene>
    <name evidence="4" type="primary">pyrR</name>
    <name evidence="6" type="ORF">Desaf_2687</name>
</gene>
<comment type="catalytic activity">
    <reaction evidence="4">
        <text>UMP + diphosphate = 5-phospho-alpha-D-ribose 1-diphosphate + uracil</text>
        <dbReference type="Rhea" id="RHEA:13017"/>
        <dbReference type="ChEBI" id="CHEBI:17568"/>
        <dbReference type="ChEBI" id="CHEBI:33019"/>
        <dbReference type="ChEBI" id="CHEBI:57865"/>
        <dbReference type="ChEBI" id="CHEBI:58017"/>
        <dbReference type="EC" id="2.4.2.9"/>
    </reaction>
</comment>
<evidence type="ECO:0000256" key="2">
    <source>
        <dbReference type="ARBA" id="ARBA00023015"/>
    </source>
</evidence>
<dbReference type="GO" id="GO:0006355">
    <property type="term" value="P:regulation of DNA-templated transcription"/>
    <property type="evidence" value="ECO:0007669"/>
    <property type="project" value="UniProtKB-UniRule"/>
</dbReference>
<dbReference type="NCBIfam" id="NF003549">
    <property type="entry name" value="PRK05205.1-5"/>
    <property type="match status" value="1"/>
</dbReference>
<dbReference type="STRING" id="690850.Desaf_2687"/>
<keyword evidence="7" id="KW-1185">Reference proteome</keyword>
<dbReference type="InterPro" id="IPR050137">
    <property type="entry name" value="PyrR_bifunctional"/>
</dbReference>
<keyword evidence="4" id="KW-0328">Glycosyltransferase</keyword>
<feature type="domain" description="Phosphoribosyltransferase" evidence="5">
    <location>
        <begin position="11"/>
        <end position="158"/>
    </location>
</feature>
<accession>F3Z0J3</accession>
<dbReference type="AlphaFoldDB" id="F3Z0J3"/>
<comment type="similarity">
    <text evidence="1 4">Belongs to the purine/pyrimidine phosphoribosyltransferase family. PyrR subfamily.</text>
</comment>
<dbReference type="NCBIfam" id="NF003545">
    <property type="entry name" value="PRK05205.1-1"/>
    <property type="match status" value="1"/>
</dbReference>